<name>A0AAD5VTT6_9AGAR</name>
<evidence type="ECO:0000313" key="1">
    <source>
        <dbReference type="EMBL" id="KAJ3565030.1"/>
    </source>
</evidence>
<gene>
    <name evidence="1" type="ORF">NP233_g7903</name>
</gene>
<dbReference type="AlphaFoldDB" id="A0AAD5VTT6"/>
<keyword evidence="2" id="KW-1185">Reference proteome</keyword>
<sequence length="109" mass="12083">MQRPTTLKPSFSPPQPILVALFPGLNILPVRQPQCPPPGSSIILYKAPTAILHRTPRSRQLWIQTSTASQLSVKLWLKHIEAKSLAPFQCHQVFDQPSTLLLRAAPSVS</sequence>
<evidence type="ECO:0000313" key="2">
    <source>
        <dbReference type="Proteomes" id="UP001213000"/>
    </source>
</evidence>
<accession>A0AAD5VTT6</accession>
<comment type="caution">
    <text evidence="1">The sequence shown here is derived from an EMBL/GenBank/DDBJ whole genome shotgun (WGS) entry which is preliminary data.</text>
</comment>
<protein>
    <submittedName>
        <fullName evidence="1">Uncharacterized protein</fullName>
    </submittedName>
</protein>
<dbReference type="Proteomes" id="UP001213000">
    <property type="component" value="Unassembled WGS sequence"/>
</dbReference>
<proteinExistence type="predicted"/>
<reference evidence="1" key="1">
    <citation type="submission" date="2022-07" db="EMBL/GenBank/DDBJ databases">
        <title>Genome Sequence of Leucocoprinus birnbaumii.</title>
        <authorList>
            <person name="Buettner E."/>
        </authorList>
    </citation>
    <scope>NUCLEOTIDE SEQUENCE</scope>
    <source>
        <strain evidence="1">VT141</strain>
    </source>
</reference>
<dbReference type="EMBL" id="JANIEX010000607">
    <property type="protein sequence ID" value="KAJ3565030.1"/>
    <property type="molecule type" value="Genomic_DNA"/>
</dbReference>
<organism evidence="1 2">
    <name type="scientific">Leucocoprinus birnbaumii</name>
    <dbReference type="NCBI Taxonomy" id="56174"/>
    <lineage>
        <taxon>Eukaryota</taxon>
        <taxon>Fungi</taxon>
        <taxon>Dikarya</taxon>
        <taxon>Basidiomycota</taxon>
        <taxon>Agaricomycotina</taxon>
        <taxon>Agaricomycetes</taxon>
        <taxon>Agaricomycetidae</taxon>
        <taxon>Agaricales</taxon>
        <taxon>Agaricineae</taxon>
        <taxon>Agaricaceae</taxon>
        <taxon>Leucocoprinus</taxon>
    </lineage>
</organism>